<protein>
    <recommendedName>
        <fullName evidence="2">DUF5745 domain-containing protein</fullName>
    </recommendedName>
</protein>
<feature type="region of interest" description="Disordered" evidence="1">
    <location>
        <begin position="708"/>
        <end position="734"/>
    </location>
</feature>
<reference evidence="3" key="1">
    <citation type="submission" date="2022-06" db="EMBL/GenBank/DDBJ databases">
        <authorList>
            <person name="Berger JAMES D."/>
            <person name="Berger JAMES D."/>
        </authorList>
    </citation>
    <scope>NUCLEOTIDE SEQUENCE [LARGE SCALE GENOMIC DNA]</scope>
</reference>
<evidence type="ECO:0000256" key="1">
    <source>
        <dbReference type="SAM" id="MobiDB-lite"/>
    </source>
</evidence>
<evidence type="ECO:0000259" key="2">
    <source>
        <dbReference type="Pfam" id="PF19016"/>
    </source>
</evidence>
<dbReference type="InterPro" id="IPR044039">
    <property type="entry name" value="DUF5745"/>
</dbReference>
<feature type="compositionally biased region" description="Polar residues" evidence="1">
    <location>
        <begin position="725"/>
        <end position="734"/>
    </location>
</feature>
<feature type="domain" description="DUF5745" evidence="2">
    <location>
        <begin position="60"/>
        <end position="105"/>
    </location>
</feature>
<dbReference type="AlphaFoldDB" id="A0AA85IUN9"/>
<dbReference type="Pfam" id="PF19016">
    <property type="entry name" value="DUF5745"/>
    <property type="match status" value="1"/>
</dbReference>
<feature type="compositionally biased region" description="Basic residues" evidence="1">
    <location>
        <begin position="507"/>
        <end position="531"/>
    </location>
</feature>
<feature type="region of interest" description="Disordered" evidence="1">
    <location>
        <begin position="351"/>
        <end position="429"/>
    </location>
</feature>
<feature type="region of interest" description="Disordered" evidence="1">
    <location>
        <begin position="551"/>
        <end position="584"/>
    </location>
</feature>
<reference evidence="4" key="2">
    <citation type="submission" date="2023-11" db="UniProtKB">
        <authorList>
            <consortium name="WormBaseParasite"/>
        </authorList>
    </citation>
    <scope>IDENTIFICATION</scope>
</reference>
<organism evidence="3 4">
    <name type="scientific">Trichobilharzia regenti</name>
    <name type="common">Nasal bird schistosome</name>
    <dbReference type="NCBI Taxonomy" id="157069"/>
    <lineage>
        <taxon>Eukaryota</taxon>
        <taxon>Metazoa</taxon>
        <taxon>Spiralia</taxon>
        <taxon>Lophotrochozoa</taxon>
        <taxon>Platyhelminthes</taxon>
        <taxon>Trematoda</taxon>
        <taxon>Digenea</taxon>
        <taxon>Strigeidida</taxon>
        <taxon>Schistosomatoidea</taxon>
        <taxon>Schistosomatidae</taxon>
        <taxon>Trichobilharzia</taxon>
    </lineage>
</organism>
<dbReference type="WBParaSite" id="TREG1_120990.1">
    <property type="protein sequence ID" value="TREG1_120990.1"/>
    <property type="gene ID" value="TREG1_120990"/>
</dbReference>
<feature type="region of interest" description="Disordered" evidence="1">
    <location>
        <begin position="460"/>
        <end position="485"/>
    </location>
</feature>
<accession>A0AA85IUN9</accession>
<feature type="compositionally biased region" description="Low complexity" evidence="1">
    <location>
        <begin position="370"/>
        <end position="393"/>
    </location>
</feature>
<evidence type="ECO:0000313" key="3">
    <source>
        <dbReference type="Proteomes" id="UP000050795"/>
    </source>
</evidence>
<dbReference type="Proteomes" id="UP000050795">
    <property type="component" value="Unassembled WGS sequence"/>
</dbReference>
<proteinExistence type="predicted"/>
<name>A0AA85IUN9_TRIRE</name>
<feature type="compositionally biased region" description="Low complexity" evidence="1">
    <location>
        <begin position="476"/>
        <end position="485"/>
    </location>
</feature>
<keyword evidence="3" id="KW-1185">Reference proteome</keyword>
<feature type="region of interest" description="Disordered" evidence="1">
    <location>
        <begin position="500"/>
        <end position="535"/>
    </location>
</feature>
<sequence>MYGPSGVPEGIIELTNSALSIINVEPYIKTVEDITPSFVLDLAVVLFGSDILPYPDIVEPDQVENFDAILSKLSHEIGEDLDHIKPEELMVGEPQALYDYLILLAAFISYCHERGLLKFPISSSESHSFDSIVLSPNDPKLNSQPKEYLEFKLSITPELPRHSVTYCAPTTLSSSSFHQSNRCIEQSTPLKRTPASFQVKNSSFYPGDNNNNNNDHDDGLTSLLHKSNLFPRIQSDNMLKTNYHHPSMISSCHPSRLEMHIDSSPPATPKAMNAYLEIAPSNSPDAVAPSLKNSPNIQQHAVPNCQVATEFEAIRESTSPLIHSSSKKQIFGSKESIGSMDSVSMNALMTSPYLETSSPRQHEIRLSPQKRTNYNLNNKNSNSATTTNNNKKNGPLRHKLLPPSSSSVSDKHDSTSSGRGYSLTGTQTVPCQSSNIASIRSSLLELHTYPDSPNTCAVVIDSPNHHSRKDNIMNESNSTSCGSSCDSIGTSSILAWDDDRDEDHERRRPRHHHHHHHHHSKKRKGDKRHQQQRQLDGSLDELTSILSASLSMDDDDGANAADDKIPATSRLSSDGRNGGWPPTTSELIKETNVFAHALEKRLEYLKSVYVRAHSEAEALASLAQLITSKSLTTIHRMNDIKVDCHICCNSNDNDENNNYNNNANTNTNNQKTTELHKSQLNSIYDRHLNLESLLVQAIDRIDMLLKSTSPAAPAPSPTPRPTTSNETNLNPSSLNCQLKSINYPNPKLLPLSSSSSASKKLSWDNRSTALKNADSSLYEYNSCSKETKHHHHHLLSDNLDLTELMNLKHEYMMRAFNLCLDQLHTRVEP</sequence>
<evidence type="ECO:0000313" key="4">
    <source>
        <dbReference type="WBParaSite" id="TREG1_120990.1"/>
    </source>
</evidence>